<dbReference type="GO" id="GO:0000976">
    <property type="term" value="F:transcription cis-regulatory region binding"/>
    <property type="evidence" value="ECO:0007669"/>
    <property type="project" value="TreeGrafter"/>
</dbReference>
<dbReference type="OrthoDB" id="3163292at2759"/>
<protein>
    <recommendedName>
        <fullName evidence="9">Zn(2)-C6 fungal-type domain-containing protein</fullName>
    </recommendedName>
</protein>
<dbReference type="GO" id="GO:0000981">
    <property type="term" value="F:DNA-binding transcription factor activity, RNA polymerase II-specific"/>
    <property type="evidence" value="ECO:0007669"/>
    <property type="project" value="InterPro"/>
</dbReference>
<evidence type="ECO:0000256" key="3">
    <source>
        <dbReference type="ARBA" id="ARBA00022833"/>
    </source>
</evidence>
<evidence type="ECO:0000313" key="10">
    <source>
        <dbReference type="EMBL" id="KIV77878.1"/>
    </source>
</evidence>
<dbReference type="Proteomes" id="UP000053599">
    <property type="component" value="Unassembled WGS sequence"/>
</dbReference>
<sequence length="647" mass="72598">MSTDTTPQADGKQVKRACVECRQQKARCDAYLDPEKPCSRCLRMGRQCTISEPFRREHKRKRISELEHRTEELQERLRTSSQSAQPEVPALPERTWAAVNTNDHQTAETESRLASVAPFFREANIAPVSFRSFTQPVETLQTPESLLHDQPVLGTLPRSLEGLTVEAKDIDAIFQIYFRDYANLMPLLDPTTSPNACYGLSPFLFWTIIGVGCRTYPKDPTLLVILPSKIYGMALPTINSNVTLQTVQAWLLILYWPFPKAATGQDLIYPMSGALVHMAMQLGLHHPVSGQEFSKVPIRLSEQDTKRRAETWGYCMLVYQRSCLCKGISAMPILDIPHDPEQRRVLFQNISTRLKFELKLQDVLTRCTIAVSQNGLRSMSAEQERSLDTLLNLFQAQVTSVGLDYASDLDHLHVQLSSLHVQIFGLYKSPAAQDPTSLYDLCTVSCQVIESFDKLDNSGLISLPASGIYFYHGIMVPCHILLRLLKTSFARYIDVERAKAALFLGISLNKRLSLQNDDIPARNAVALTQMWTSNRVFRRPNGTEAVALRVRSRLAASIILDGIVWWREETGAFMGVYPPPMSRNDTPANENGVTNNANGTIEPTLPTMARPDYSNFLDDPMLAELGWPVGEDIFSSLWTDDTLGTVG</sequence>
<reference evidence="10 11" key="1">
    <citation type="submission" date="2015-01" db="EMBL/GenBank/DDBJ databases">
        <title>The Genome Sequence of Exophiala sideris CBS121828.</title>
        <authorList>
            <consortium name="The Broad Institute Genomics Platform"/>
            <person name="Cuomo C."/>
            <person name="de Hoog S."/>
            <person name="Gorbushina A."/>
            <person name="Stielow B."/>
            <person name="Teixiera M."/>
            <person name="Abouelleil A."/>
            <person name="Chapman S.B."/>
            <person name="Priest M."/>
            <person name="Young S.K."/>
            <person name="Wortman J."/>
            <person name="Nusbaum C."/>
            <person name="Birren B."/>
        </authorList>
    </citation>
    <scope>NUCLEOTIDE SEQUENCE [LARGE SCALE GENOMIC DNA]</scope>
    <source>
        <strain evidence="10 11">CBS 121828</strain>
    </source>
</reference>
<dbReference type="Pfam" id="PF00172">
    <property type="entry name" value="Zn_clus"/>
    <property type="match status" value="1"/>
</dbReference>
<name>A0A0D1YSG2_9EURO</name>
<dbReference type="Gene3D" id="4.10.240.10">
    <property type="entry name" value="Zn(2)-C6 fungal-type DNA-binding domain"/>
    <property type="match status" value="1"/>
</dbReference>
<dbReference type="CDD" id="cd12148">
    <property type="entry name" value="fungal_TF_MHR"/>
    <property type="match status" value="1"/>
</dbReference>
<evidence type="ECO:0000259" key="9">
    <source>
        <dbReference type="PROSITE" id="PS50048"/>
    </source>
</evidence>
<dbReference type="GO" id="GO:0008270">
    <property type="term" value="F:zinc ion binding"/>
    <property type="evidence" value="ECO:0007669"/>
    <property type="project" value="InterPro"/>
</dbReference>
<proteinExistence type="predicted"/>
<evidence type="ECO:0000256" key="1">
    <source>
        <dbReference type="ARBA" id="ARBA00004123"/>
    </source>
</evidence>
<evidence type="ECO:0000256" key="7">
    <source>
        <dbReference type="ARBA" id="ARBA00023242"/>
    </source>
</evidence>
<evidence type="ECO:0000256" key="6">
    <source>
        <dbReference type="ARBA" id="ARBA00023163"/>
    </source>
</evidence>
<dbReference type="SUPFAM" id="SSF57701">
    <property type="entry name" value="Zn2/Cys6 DNA-binding domain"/>
    <property type="match status" value="1"/>
</dbReference>
<gene>
    <name evidence="10" type="ORF">PV11_09656</name>
</gene>
<keyword evidence="4" id="KW-0805">Transcription regulation</keyword>
<keyword evidence="3" id="KW-0862">Zinc</keyword>
<keyword evidence="7" id="KW-0539">Nucleus</keyword>
<dbReference type="AlphaFoldDB" id="A0A0D1YSG2"/>
<dbReference type="PANTHER" id="PTHR31845">
    <property type="entry name" value="FINGER DOMAIN PROTEIN, PUTATIVE-RELATED"/>
    <property type="match status" value="1"/>
</dbReference>
<organism evidence="10 11">
    <name type="scientific">Exophiala sideris</name>
    <dbReference type="NCBI Taxonomy" id="1016849"/>
    <lineage>
        <taxon>Eukaryota</taxon>
        <taxon>Fungi</taxon>
        <taxon>Dikarya</taxon>
        <taxon>Ascomycota</taxon>
        <taxon>Pezizomycotina</taxon>
        <taxon>Eurotiomycetes</taxon>
        <taxon>Chaetothyriomycetidae</taxon>
        <taxon>Chaetothyriales</taxon>
        <taxon>Herpotrichiellaceae</taxon>
        <taxon>Exophiala</taxon>
    </lineage>
</organism>
<dbReference type="PROSITE" id="PS50048">
    <property type="entry name" value="ZN2_CY6_FUNGAL_2"/>
    <property type="match status" value="1"/>
</dbReference>
<dbReference type="GO" id="GO:0005634">
    <property type="term" value="C:nucleus"/>
    <property type="evidence" value="ECO:0007669"/>
    <property type="project" value="UniProtKB-SubCell"/>
</dbReference>
<evidence type="ECO:0000256" key="8">
    <source>
        <dbReference type="SAM" id="Coils"/>
    </source>
</evidence>
<dbReference type="SMART" id="SM00066">
    <property type="entry name" value="GAL4"/>
    <property type="match status" value="1"/>
</dbReference>
<dbReference type="EMBL" id="KN846954">
    <property type="protein sequence ID" value="KIV77878.1"/>
    <property type="molecule type" value="Genomic_DNA"/>
</dbReference>
<dbReference type="InterPro" id="IPR036864">
    <property type="entry name" value="Zn2-C6_fun-type_DNA-bd_sf"/>
</dbReference>
<evidence type="ECO:0000256" key="4">
    <source>
        <dbReference type="ARBA" id="ARBA00023015"/>
    </source>
</evidence>
<dbReference type="FunFam" id="4.10.240.10:FF:000003">
    <property type="entry name" value="C6 transcription factor (Leu3)"/>
    <property type="match status" value="1"/>
</dbReference>
<dbReference type="HOGENOM" id="CLU_011455_2_0_1"/>
<dbReference type="CDD" id="cd00067">
    <property type="entry name" value="GAL4"/>
    <property type="match status" value="1"/>
</dbReference>
<keyword evidence="8" id="KW-0175">Coiled coil</keyword>
<keyword evidence="5" id="KW-0238">DNA-binding</keyword>
<evidence type="ECO:0000256" key="2">
    <source>
        <dbReference type="ARBA" id="ARBA00022723"/>
    </source>
</evidence>
<keyword evidence="2" id="KW-0479">Metal-binding</keyword>
<evidence type="ECO:0000313" key="11">
    <source>
        <dbReference type="Proteomes" id="UP000053599"/>
    </source>
</evidence>
<dbReference type="InterPro" id="IPR051089">
    <property type="entry name" value="prtT"/>
</dbReference>
<accession>A0A0D1YSG2</accession>
<feature type="domain" description="Zn(2)-C6 fungal-type" evidence="9">
    <location>
        <begin position="17"/>
        <end position="50"/>
    </location>
</feature>
<dbReference type="PROSITE" id="PS00463">
    <property type="entry name" value="ZN2_CY6_FUNGAL_1"/>
    <property type="match status" value="1"/>
</dbReference>
<dbReference type="GO" id="GO:0001216">
    <property type="term" value="F:DNA-binding transcription activator activity"/>
    <property type="evidence" value="ECO:0007669"/>
    <property type="project" value="UniProtKB-ARBA"/>
</dbReference>
<evidence type="ECO:0000256" key="5">
    <source>
        <dbReference type="ARBA" id="ARBA00023125"/>
    </source>
</evidence>
<comment type="subcellular location">
    <subcellularLocation>
        <location evidence="1">Nucleus</location>
    </subcellularLocation>
</comment>
<keyword evidence="6" id="KW-0804">Transcription</keyword>
<feature type="coiled-coil region" evidence="8">
    <location>
        <begin position="56"/>
        <end position="83"/>
    </location>
</feature>
<dbReference type="PANTHER" id="PTHR31845:SF21">
    <property type="entry name" value="REGULATORY PROTEIN LEU3"/>
    <property type="match status" value="1"/>
</dbReference>
<dbReference type="InterPro" id="IPR001138">
    <property type="entry name" value="Zn2Cys6_DnaBD"/>
</dbReference>